<organism evidence="1 2">
    <name type="scientific">Dankookia rubra</name>
    <dbReference type="NCBI Taxonomy" id="1442381"/>
    <lineage>
        <taxon>Bacteria</taxon>
        <taxon>Pseudomonadati</taxon>
        <taxon>Pseudomonadota</taxon>
        <taxon>Alphaproteobacteria</taxon>
        <taxon>Acetobacterales</taxon>
        <taxon>Roseomonadaceae</taxon>
        <taxon>Dankookia</taxon>
    </lineage>
</organism>
<proteinExistence type="predicted"/>
<evidence type="ECO:0000313" key="2">
    <source>
        <dbReference type="Proteomes" id="UP000295096"/>
    </source>
</evidence>
<dbReference type="EMBL" id="SMSJ01000024">
    <property type="protein sequence ID" value="TDH61249.1"/>
    <property type="molecule type" value="Genomic_DNA"/>
</dbReference>
<dbReference type="Proteomes" id="UP000295096">
    <property type="component" value="Unassembled WGS sequence"/>
</dbReference>
<dbReference type="GO" id="GO:0005886">
    <property type="term" value="C:plasma membrane"/>
    <property type="evidence" value="ECO:0007669"/>
    <property type="project" value="InterPro"/>
</dbReference>
<comment type="caution">
    <text evidence="1">The sequence shown here is derived from an EMBL/GenBank/DDBJ whole genome shotgun (WGS) entry which is preliminary data.</text>
</comment>
<reference evidence="1 2" key="1">
    <citation type="journal article" date="2016" name="J. Microbiol.">
        <title>Dankookia rubra gen. nov., sp. nov., an alphaproteobacterium isolated from sediment of a shallow stream.</title>
        <authorList>
            <person name="Kim W.H."/>
            <person name="Kim D.H."/>
            <person name="Kang K."/>
            <person name="Ahn T.Y."/>
        </authorList>
    </citation>
    <scope>NUCLEOTIDE SEQUENCE [LARGE SCALE GENOMIC DNA]</scope>
    <source>
        <strain evidence="1 2">JCM30602</strain>
    </source>
</reference>
<protein>
    <submittedName>
        <fullName evidence="1">Uncharacterized protein</fullName>
    </submittedName>
</protein>
<name>A0A4R5QEY8_9PROT</name>
<evidence type="ECO:0000313" key="1">
    <source>
        <dbReference type="EMBL" id="TDH61249.1"/>
    </source>
</evidence>
<dbReference type="AlphaFoldDB" id="A0A4R5QEY8"/>
<dbReference type="GO" id="GO:0022857">
    <property type="term" value="F:transmembrane transporter activity"/>
    <property type="evidence" value="ECO:0007669"/>
    <property type="project" value="InterPro"/>
</dbReference>
<dbReference type="InterPro" id="IPR006726">
    <property type="entry name" value="PHBA_efflux_AaeB/fusaric-R"/>
</dbReference>
<dbReference type="RefSeq" id="WP_133289987.1">
    <property type="nucleotide sequence ID" value="NZ_SMSJ01000024.1"/>
</dbReference>
<accession>A0A4R5QEY8</accession>
<dbReference type="OrthoDB" id="8005649at2"/>
<sequence>MMFHDLQDKAADPNTVAHNCIWRARLHHCLLRLVRWIEKVGKRELSAVEGSLAVMRLGSAVLSLQELLREPALAPGTKRAIGVRFGRIRRNGPAGQESEVPGA</sequence>
<dbReference type="Pfam" id="PF04632">
    <property type="entry name" value="FUSC"/>
    <property type="match status" value="1"/>
</dbReference>
<gene>
    <name evidence="1" type="ORF">E2C06_17930</name>
</gene>
<keyword evidence="2" id="KW-1185">Reference proteome</keyword>